<dbReference type="VEuPathDB" id="FungiDB:MPH_06703"/>
<dbReference type="GO" id="GO:0020037">
    <property type="term" value="F:heme binding"/>
    <property type="evidence" value="ECO:0007669"/>
    <property type="project" value="InterPro"/>
</dbReference>
<dbReference type="GO" id="GO:0005506">
    <property type="term" value="F:iron ion binding"/>
    <property type="evidence" value="ECO:0007669"/>
    <property type="project" value="InterPro"/>
</dbReference>
<feature type="binding site" description="axial binding residue" evidence="7">
    <location>
        <position position="488"/>
    </location>
    <ligand>
        <name>heme</name>
        <dbReference type="ChEBI" id="CHEBI:30413"/>
    </ligand>
    <ligandPart>
        <name>Fe</name>
        <dbReference type="ChEBI" id="CHEBI:18248"/>
    </ligandPart>
</feature>
<name>K2RTW3_MACPH</name>
<dbReference type="PRINTS" id="PR00465">
    <property type="entry name" value="EP450IV"/>
</dbReference>
<evidence type="ECO:0000256" key="8">
    <source>
        <dbReference type="SAM" id="Phobius"/>
    </source>
</evidence>
<sequence>MEGIPKGPTTGKLPNGWSIPRIQVGPSLLLGIVVVAACLVLLSTSRKSRLMPIYIPIEVGITVSALQRGGMLPKILYLLRRYGRPFFGISARHQITHNLADSDRFLSQSHHALDNIPVSWNMYVRCLGVQDSKTLYDKYFAASRELLIAVEKEFLNETGTIIAIERGDIKGKVAKLVSFSTQPREFWEQRAAPKLLQDDVVELDLASAVRDLTAHVALEVIYGKDFVDRCGAHFIPDMWYFMDNAFLPLLVGLPTWLPFNSIRNGVAACTRLRDRLADLFRRIEQYQSGQPVDYNADMSDLSTTALERNKTYRKYGFNINERADIEIGIVFGQNANTPVMTFWFLVTLYTVPGLLPLVREEISPYITISGANNTSNEIASLDHVGLYKQCPLFKSALFETVRVSGGSVPMRYVSRPVPATMADGSKHMLQPGTWVSVPDALSNNNPSIYPSPKDFIPERFIEVNERTGEKVARYGRLKGVWGSGAGVCRGRTYAIMEALSICAGFISLWDVEALDGGPLQPPPKDPHRKMPVNGWRVRVKRRAYVGPT</sequence>
<keyword evidence="4" id="KW-0443">Lipid metabolism</keyword>
<keyword evidence="7" id="KW-0349">Heme</keyword>
<organism evidence="9 10">
    <name type="scientific">Macrophomina phaseolina (strain MS6)</name>
    <name type="common">Charcoal rot fungus</name>
    <dbReference type="NCBI Taxonomy" id="1126212"/>
    <lineage>
        <taxon>Eukaryota</taxon>
        <taxon>Fungi</taxon>
        <taxon>Dikarya</taxon>
        <taxon>Ascomycota</taxon>
        <taxon>Pezizomycotina</taxon>
        <taxon>Dothideomycetes</taxon>
        <taxon>Dothideomycetes incertae sedis</taxon>
        <taxon>Botryosphaeriales</taxon>
        <taxon>Botryosphaeriaceae</taxon>
        <taxon>Macrophomina</taxon>
    </lineage>
</organism>
<evidence type="ECO:0000256" key="7">
    <source>
        <dbReference type="PIRSR" id="PIRSR602403-1"/>
    </source>
</evidence>
<dbReference type="InterPro" id="IPR036396">
    <property type="entry name" value="Cyt_P450_sf"/>
</dbReference>
<dbReference type="OrthoDB" id="3366823at2759"/>
<evidence type="ECO:0000256" key="3">
    <source>
        <dbReference type="ARBA" id="ARBA00010617"/>
    </source>
</evidence>
<keyword evidence="5 7" id="KW-0479">Metal-binding</keyword>
<protein>
    <submittedName>
        <fullName evidence="9">Cytochrome P450</fullName>
    </submittedName>
</protein>
<evidence type="ECO:0000313" key="9">
    <source>
        <dbReference type="EMBL" id="EKG16137.1"/>
    </source>
</evidence>
<evidence type="ECO:0000313" key="10">
    <source>
        <dbReference type="Proteomes" id="UP000007129"/>
    </source>
</evidence>
<evidence type="ECO:0000256" key="2">
    <source>
        <dbReference type="ARBA" id="ARBA00004389"/>
    </source>
</evidence>
<evidence type="ECO:0000256" key="6">
    <source>
        <dbReference type="ARBA" id="ARBA00023004"/>
    </source>
</evidence>
<proteinExistence type="inferred from homology"/>
<comment type="caution">
    <text evidence="9">The sequence shown here is derived from an EMBL/GenBank/DDBJ whole genome shotgun (WGS) entry which is preliminary data.</text>
</comment>
<dbReference type="eggNOG" id="KOG0684">
    <property type="taxonomic scope" value="Eukaryota"/>
</dbReference>
<evidence type="ECO:0000256" key="1">
    <source>
        <dbReference type="ARBA" id="ARBA00001971"/>
    </source>
</evidence>
<comment type="subcellular location">
    <subcellularLocation>
        <location evidence="2">Endoplasmic reticulum membrane</location>
        <topology evidence="2">Single-pass membrane protein</topology>
    </subcellularLocation>
</comment>
<dbReference type="Proteomes" id="UP000007129">
    <property type="component" value="Unassembled WGS sequence"/>
</dbReference>
<dbReference type="HOGENOM" id="CLU_018012_0_1_1"/>
<reference evidence="9 10" key="1">
    <citation type="journal article" date="2012" name="BMC Genomics">
        <title>Tools to kill: Genome of one of the most destructive plant pathogenic fungi Macrophomina phaseolina.</title>
        <authorList>
            <person name="Islam M.S."/>
            <person name="Haque M.S."/>
            <person name="Islam M.M."/>
            <person name="Emdad E.M."/>
            <person name="Halim A."/>
            <person name="Hossen Q.M.M."/>
            <person name="Hossain M.Z."/>
            <person name="Ahmed B."/>
            <person name="Rahim S."/>
            <person name="Rahman M.S."/>
            <person name="Alam M.M."/>
            <person name="Hou S."/>
            <person name="Wan X."/>
            <person name="Saito J.A."/>
            <person name="Alam M."/>
        </authorList>
    </citation>
    <scope>NUCLEOTIDE SEQUENCE [LARGE SCALE GENOMIC DNA]</scope>
    <source>
        <strain evidence="9 10">MS6</strain>
    </source>
</reference>
<dbReference type="InterPro" id="IPR002403">
    <property type="entry name" value="Cyt_P450_E_grp-IV"/>
</dbReference>
<comment type="cofactor">
    <cofactor evidence="1 7">
        <name>heme</name>
        <dbReference type="ChEBI" id="CHEBI:30413"/>
    </cofactor>
</comment>
<dbReference type="PANTHER" id="PTHR24306:SF8">
    <property type="entry name" value="P450, PUTATIVE (EUROFUNG)-RELATED"/>
    <property type="match status" value="1"/>
</dbReference>
<gene>
    <name evidence="9" type="ORF">MPH_06703</name>
</gene>
<dbReference type="STRING" id="1126212.K2RTW3"/>
<keyword evidence="4" id="KW-0444">Lipid biosynthesis</keyword>
<dbReference type="SUPFAM" id="SSF48264">
    <property type="entry name" value="Cytochrome P450"/>
    <property type="match status" value="1"/>
</dbReference>
<dbReference type="GO" id="GO:0005789">
    <property type="term" value="C:endoplasmic reticulum membrane"/>
    <property type="evidence" value="ECO:0007669"/>
    <property type="project" value="UniProtKB-SubCell"/>
</dbReference>
<evidence type="ECO:0000256" key="5">
    <source>
        <dbReference type="ARBA" id="ARBA00022723"/>
    </source>
</evidence>
<keyword evidence="6 7" id="KW-0408">Iron</keyword>
<comment type="similarity">
    <text evidence="3">Belongs to the cytochrome P450 family.</text>
</comment>
<keyword evidence="8" id="KW-0812">Transmembrane</keyword>
<dbReference type="EMBL" id="AHHD01000285">
    <property type="protein sequence ID" value="EKG16137.1"/>
    <property type="molecule type" value="Genomic_DNA"/>
</dbReference>
<dbReference type="InterPro" id="IPR001128">
    <property type="entry name" value="Cyt_P450"/>
</dbReference>
<evidence type="ECO:0000256" key="4">
    <source>
        <dbReference type="ARBA" id="ARBA00022516"/>
    </source>
</evidence>
<dbReference type="GO" id="GO:0016705">
    <property type="term" value="F:oxidoreductase activity, acting on paired donors, with incorporation or reduction of molecular oxygen"/>
    <property type="evidence" value="ECO:0007669"/>
    <property type="project" value="InterPro"/>
</dbReference>
<dbReference type="Gene3D" id="1.10.630.10">
    <property type="entry name" value="Cytochrome P450"/>
    <property type="match status" value="1"/>
</dbReference>
<dbReference type="Pfam" id="PF00067">
    <property type="entry name" value="p450"/>
    <property type="match status" value="1"/>
</dbReference>
<dbReference type="AlphaFoldDB" id="K2RTW3"/>
<dbReference type="GO" id="GO:0004497">
    <property type="term" value="F:monooxygenase activity"/>
    <property type="evidence" value="ECO:0007669"/>
    <property type="project" value="InterPro"/>
</dbReference>
<dbReference type="InParanoid" id="K2RTW3"/>
<keyword evidence="8" id="KW-1133">Transmembrane helix</keyword>
<keyword evidence="8" id="KW-0472">Membrane</keyword>
<accession>K2RTW3</accession>
<dbReference type="PANTHER" id="PTHR24306">
    <property type="match status" value="1"/>
</dbReference>
<feature type="transmembrane region" description="Helical" evidence="8">
    <location>
        <begin position="22"/>
        <end position="42"/>
    </location>
</feature>